<evidence type="ECO:0000313" key="1">
    <source>
        <dbReference type="EMBL" id="CAF4714331.1"/>
    </source>
</evidence>
<protein>
    <recommendedName>
        <fullName evidence="4">Protein-serine/threonine phosphatase</fullName>
    </recommendedName>
</protein>
<dbReference type="GO" id="GO:0097720">
    <property type="term" value="P:calcineurin-mediated signaling"/>
    <property type="evidence" value="ECO:0007669"/>
    <property type="project" value="InterPro"/>
</dbReference>
<dbReference type="Gene3D" id="3.60.21.10">
    <property type="match status" value="1"/>
</dbReference>
<dbReference type="AlphaFoldDB" id="A0A8S3ATA3"/>
<proteinExistence type="predicted"/>
<name>A0A8S3ATA3_9BILA</name>
<comment type="caution">
    <text evidence="1">The sequence shown here is derived from an EMBL/GenBank/DDBJ whole genome shotgun (WGS) entry which is preliminary data.</text>
</comment>
<organism evidence="1 3">
    <name type="scientific">Rotaria magnacalcarata</name>
    <dbReference type="NCBI Taxonomy" id="392030"/>
    <lineage>
        <taxon>Eukaryota</taxon>
        <taxon>Metazoa</taxon>
        <taxon>Spiralia</taxon>
        <taxon>Gnathifera</taxon>
        <taxon>Rotifera</taxon>
        <taxon>Eurotatoria</taxon>
        <taxon>Bdelloidea</taxon>
        <taxon>Philodinida</taxon>
        <taxon>Philodinidae</taxon>
        <taxon>Rotaria</taxon>
    </lineage>
</organism>
<dbReference type="PANTHER" id="PTHR45673">
    <property type="entry name" value="SERINE/THREONINE-PROTEIN PHOSPHATASE 2B CATALYTIC SUBUNIT 1-RELATED"/>
    <property type="match status" value="1"/>
</dbReference>
<accession>A0A8S3ATA3</accession>
<dbReference type="EMBL" id="CAJOBJ010132330">
    <property type="protein sequence ID" value="CAF4727285.1"/>
    <property type="molecule type" value="Genomic_DNA"/>
</dbReference>
<feature type="non-terminal residue" evidence="1">
    <location>
        <position position="1"/>
    </location>
</feature>
<evidence type="ECO:0000313" key="3">
    <source>
        <dbReference type="Proteomes" id="UP000681967"/>
    </source>
</evidence>
<feature type="non-terminal residue" evidence="1">
    <location>
        <position position="81"/>
    </location>
</feature>
<dbReference type="InterPro" id="IPR043360">
    <property type="entry name" value="PP2B"/>
</dbReference>
<gene>
    <name evidence="1" type="ORF">BYL167_LOCUS44611</name>
    <name evidence="2" type="ORF">GIL414_LOCUS44114</name>
</gene>
<reference evidence="1" key="1">
    <citation type="submission" date="2021-02" db="EMBL/GenBank/DDBJ databases">
        <authorList>
            <person name="Nowell W R."/>
        </authorList>
    </citation>
    <scope>NUCLEOTIDE SEQUENCE</scope>
</reference>
<sequence>DRFHEPPAYGAMCDLLWSDPAEDYGNESESLTLVATRRLSAPAKTSTATNLSSASLFLPNGTRGCSYFYTYAAINEFLVRN</sequence>
<dbReference type="EMBL" id="CAJOBH010121671">
    <property type="protein sequence ID" value="CAF4714331.1"/>
    <property type="molecule type" value="Genomic_DNA"/>
</dbReference>
<evidence type="ECO:0000313" key="2">
    <source>
        <dbReference type="EMBL" id="CAF4727285.1"/>
    </source>
</evidence>
<dbReference type="GO" id="GO:0033192">
    <property type="term" value="F:calmodulin-dependent protein phosphatase activity"/>
    <property type="evidence" value="ECO:0007669"/>
    <property type="project" value="InterPro"/>
</dbReference>
<dbReference type="SUPFAM" id="SSF56300">
    <property type="entry name" value="Metallo-dependent phosphatases"/>
    <property type="match status" value="1"/>
</dbReference>
<evidence type="ECO:0008006" key="4">
    <source>
        <dbReference type="Google" id="ProtNLM"/>
    </source>
</evidence>
<dbReference type="InterPro" id="IPR029052">
    <property type="entry name" value="Metallo-depent_PP-like"/>
</dbReference>
<dbReference type="Proteomes" id="UP000681967">
    <property type="component" value="Unassembled WGS sequence"/>
</dbReference>
<dbReference type="Proteomes" id="UP000681720">
    <property type="component" value="Unassembled WGS sequence"/>
</dbReference>